<accession>Q39563</accession>
<evidence type="ECO:0000256" key="1">
    <source>
        <dbReference type="SAM" id="SignalP"/>
    </source>
</evidence>
<evidence type="ECO:0000313" key="3">
    <source>
        <dbReference type="EMBL" id="BAA25382.1"/>
    </source>
</evidence>
<reference evidence="3" key="2">
    <citation type="journal article" date="1997" name="J. Plant Res.">
        <title>Analysis of genomic sequences encoding a sex pheromone from the closterium peracerosum-strigosum-littorale complex.</title>
        <authorList>
            <person name="Endo B."/>
            <person name="Fujii T."/>
            <person name="Kamiya Y."/>
            <person name="Sekimoto H."/>
        </authorList>
    </citation>
    <scope>NUCLEOTIDE SEQUENCE</scope>
</reference>
<keyword evidence="1" id="KW-0732">Signal</keyword>
<proteinExistence type="evidence at transcript level"/>
<protein>
    <submittedName>
        <fullName evidence="3">42-kDa subunit of protoplast-release-inducing protein</fullName>
    </submittedName>
    <submittedName>
        <fullName evidence="2">Putative 42 kDa subunit of protoplast-release-inducing protein</fullName>
    </submittedName>
</protein>
<gene>
    <name evidence="3" type="primary">42-ksu</name>
</gene>
<sequence length="289" mass="31172">MATPSRISALPCVLLALVLLSAASLPSPASAYRARMLLSPAPAPAPEPDASGSMEGMLTVAPDWPVSNASLNAAAIAATVDPNVNDTYAPADPLLFEPSPPPYVALNEVMDPVDIGAALDQIDARAVAFSSLIENVALPADAPEEVSNWTTTLATDPGYAGYPYKKPRYHPIYGLAVKKANGKWYTYINNQLSWPGVDDWATGFKTCRFTVPDPIFGFNCTEDATCPGCPYCRAQQCFFNRHWPTYRNPQPDGTIPGQMYWQRLIDAAINPKGYGVCRYAGTAQDQGCY</sequence>
<organism evidence="2">
    <name type="scientific">Closterium peracerosum-strigosum-littorale complex</name>
    <dbReference type="NCBI Taxonomy" id="34146"/>
    <lineage>
        <taxon>Eukaryota</taxon>
        <taxon>Viridiplantae</taxon>
        <taxon>Streptophyta</taxon>
        <taxon>Zygnematophyceae</taxon>
        <taxon>Zygnematophycidae</taxon>
        <taxon>Desmidiales</taxon>
        <taxon>Closteriaceae</taxon>
        <taxon>Closterium</taxon>
    </lineage>
</organism>
<feature type="chain" id="PRO_5007701906" evidence="1">
    <location>
        <begin position="32"/>
        <end position="289"/>
    </location>
</feature>
<reference evidence="2" key="1">
    <citation type="journal article" date="1994" name="Plant Physiol.">
        <title>cDNA cloning of a 42-kilodalton subunit of protoplast-release-inducing protein from Closterium.</title>
        <authorList>
            <person name="Sekimoto H."/>
            <person name="Sone Y."/>
            <person name="Fujii T."/>
        </authorList>
    </citation>
    <scope>NUCLEOTIDE SEQUENCE</scope>
    <source>
        <strain evidence="2">NIES-67</strain>
    </source>
</reference>
<dbReference type="EMBL" id="D21250">
    <property type="protein sequence ID" value="BAA04791.1"/>
    <property type="molecule type" value="mRNA"/>
</dbReference>
<feature type="signal peptide" evidence="1">
    <location>
        <begin position="1"/>
        <end position="31"/>
    </location>
</feature>
<evidence type="ECO:0000313" key="2">
    <source>
        <dbReference type="EMBL" id="BAA04791.1"/>
    </source>
</evidence>
<dbReference type="EMBL" id="AB000909">
    <property type="protein sequence ID" value="BAA25382.1"/>
    <property type="molecule type" value="Genomic_DNA"/>
</dbReference>
<name>Q39563_9VIRI</name>
<dbReference type="AlphaFoldDB" id="Q39563"/>